<organism evidence="2 3">
    <name type="scientific">Plasmopara halstedii</name>
    <name type="common">Downy mildew of sunflower</name>
    <dbReference type="NCBI Taxonomy" id="4781"/>
    <lineage>
        <taxon>Eukaryota</taxon>
        <taxon>Sar</taxon>
        <taxon>Stramenopiles</taxon>
        <taxon>Oomycota</taxon>
        <taxon>Peronosporomycetes</taxon>
        <taxon>Peronosporales</taxon>
        <taxon>Peronosporaceae</taxon>
        <taxon>Plasmopara</taxon>
    </lineage>
</organism>
<protein>
    <submittedName>
        <fullName evidence="2">Uncharacterized protein</fullName>
    </submittedName>
</protein>
<sequence>MLLLGKCDHKTTYPYVMCQLITIVAYEVTLVIQAATVFAAVVSSIAKDVIVLTKPFGKISRIFHRTISRLCSTQLDKLQCQNIRL</sequence>
<name>A0A0P1B6K4_PLAHL</name>
<keyword evidence="1" id="KW-0472">Membrane</keyword>
<keyword evidence="3" id="KW-1185">Reference proteome</keyword>
<dbReference type="Proteomes" id="UP000054928">
    <property type="component" value="Unassembled WGS sequence"/>
</dbReference>
<keyword evidence="1" id="KW-0812">Transmembrane</keyword>
<feature type="transmembrane region" description="Helical" evidence="1">
    <location>
        <begin position="20"/>
        <end position="46"/>
    </location>
</feature>
<evidence type="ECO:0000313" key="3">
    <source>
        <dbReference type="Proteomes" id="UP000054928"/>
    </source>
</evidence>
<accession>A0A0P1B6K4</accession>
<proteinExistence type="predicted"/>
<evidence type="ECO:0000256" key="1">
    <source>
        <dbReference type="SAM" id="Phobius"/>
    </source>
</evidence>
<evidence type="ECO:0000313" key="2">
    <source>
        <dbReference type="EMBL" id="CEG49872.1"/>
    </source>
</evidence>
<dbReference type="EMBL" id="CCYD01003101">
    <property type="protein sequence ID" value="CEG49872.1"/>
    <property type="molecule type" value="Genomic_DNA"/>
</dbReference>
<dbReference type="GeneID" id="59052985"/>
<reference evidence="3" key="1">
    <citation type="submission" date="2014-09" db="EMBL/GenBank/DDBJ databases">
        <authorList>
            <person name="Sharma Rahul"/>
            <person name="Thines Marco"/>
        </authorList>
    </citation>
    <scope>NUCLEOTIDE SEQUENCE [LARGE SCALE GENOMIC DNA]</scope>
</reference>
<dbReference type="AlphaFoldDB" id="A0A0P1B6K4"/>
<keyword evidence="1" id="KW-1133">Transmembrane helix</keyword>
<dbReference type="RefSeq" id="XP_036263507.1">
    <property type="nucleotide sequence ID" value="XM_036407267.1"/>
</dbReference>